<feature type="compositionally biased region" description="Low complexity" evidence="1">
    <location>
        <begin position="581"/>
        <end position="592"/>
    </location>
</feature>
<name>Q8JKG8_9VIRU</name>
<reference evidence="4 5" key="1">
    <citation type="journal article" date="2002" name="J. Virol.">
        <title>Analysis of the complete genome sequence of the Hz-1 virus suggests that it is related to members of the Baculoviridae.</title>
        <authorList>
            <person name="Cheng C.H."/>
            <person name="Liu S.M."/>
            <person name="Chow T.Y."/>
            <person name="Hsiao Y.Y."/>
            <person name="Wang D.P."/>
            <person name="Huang J.J."/>
            <person name="Chen H.H."/>
        </authorList>
    </citation>
    <scope>NUCLEOTIDE SEQUENCE [LARGE SCALE GENOMIC DNA]</scope>
</reference>
<dbReference type="EMBL" id="AF451898">
    <property type="protein sequence ID" value="AAN04437.1"/>
    <property type="molecule type" value="Genomic_DNA"/>
</dbReference>
<keyword evidence="2" id="KW-0812">Transmembrane</keyword>
<evidence type="ECO:0000313" key="5">
    <source>
        <dbReference type="Proteomes" id="UP000232784"/>
    </source>
</evidence>
<protein>
    <submittedName>
        <fullName evidence="4">Carboxylesterase</fullName>
    </submittedName>
</protein>
<evidence type="ECO:0000259" key="3">
    <source>
        <dbReference type="Pfam" id="PF00135"/>
    </source>
</evidence>
<dbReference type="InterPro" id="IPR029058">
    <property type="entry name" value="AB_hydrolase_fold"/>
</dbReference>
<keyword evidence="2" id="KW-1133">Transmembrane helix</keyword>
<feature type="domain" description="Carboxylesterase type B" evidence="3">
    <location>
        <begin position="24"/>
        <end position="204"/>
    </location>
</feature>
<dbReference type="Gene3D" id="3.40.50.1820">
    <property type="entry name" value="alpha/beta hydrolase"/>
    <property type="match status" value="1"/>
</dbReference>
<dbReference type="SUPFAM" id="SSF53474">
    <property type="entry name" value="alpha/beta-Hydrolases"/>
    <property type="match status" value="1"/>
</dbReference>
<organism evidence="4 5">
    <name type="scientific">Heliothis zea nudivirus 1</name>
    <dbReference type="NCBI Taxonomy" id="3116536"/>
    <lineage>
        <taxon>Viruses</taxon>
        <taxon>Viruses incertae sedis</taxon>
        <taxon>Naldaviricetes</taxon>
        <taxon>Lefavirales</taxon>
        <taxon>Nudiviridae</taxon>
        <taxon>Betanudivirus</taxon>
        <taxon>Betanudivirus hezeae</taxon>
    </lineage>
</organism>
<evidence type="ECO:0000313" key="4">
    <source>
        <dbReference type="EMBL" id="AAN04437.1"/>
    </source>
</evidence>
<keyword evidence="5" id="KW-1185">Reference proteome</keyword>
<dbReference type="Proteomes" id="UP000232784">
    <property type="component" value="Segment"/>
</dbReference>
<evidence type="ECO:0000256" key="2">
    <source>
        <dbReference type="SAM" id="Phobius"/>
    </source>
</evidence>
<feature type="compositionally biased region" description="Polar residues" evidence="1">
    <location>
        <begin position="593"/>
        <end position="606"/>
    </location>
</feature>
<feature type="transmembrane region" description="Helical" evidence="2">
    <location>
        <begin position="669"/>
        <end position="696"/>
    </location>
</feature>
<dbReference type="KEGG" id="vg:955127"/>
<accession>Q8JKG8</accession>
<gene>
    <name evidence="4" type="primary">orf145</name>
</gene>
<dbReference type="PANTHER" id="PTHR11559">
    <property type="entry name" value="CARBOXYLESTERASE"/>
    <property type="match status" value="1"/>
</dbReference>
<proteinExistence type="predicted"/>
<sequence length="698" mass="77585">MANLLLVCSLFVVLVKCCTCCEYKTDAGCLVGQDDQVTNTVNFLGIPYGVGRRFNNAKLYRASPNDTMHADTDIECIQGDSLGTEHCLTLNVYKPQGTVAASRFRVVVVVHGRDYYKSDAHSERHRYSHFTDADFIVVHVNYRLSVFGFLCIDRDLAPSNVGVHDVRLAVQWVKRNIAAFNGDSESINLLGYGYGAVIVHILAWKGLVVRTVTMFDSPLLYNTDSSLPYKTDSVSAINEQAVCTDSVIRSARVLEFAKRLNLTNSTVASKRIERRLLLKLKRLDARVLVRTVHRAETATLNLHGQTSDASVLVQLDASGVQGNLSRNLPFSVCILNARDALDFDFFNVPFPATTVPVLIAFNGNDSRFDTLDGYWSNLYNWRLDSKRSILNYTHSEVVVPLLIHYLNTWNNNKASTVKHQQELIVSNTETFLFKRSENQQCPDSSLDPECKHFHYYNNSRFTLERVPVATNETVPFVSIMTTVGGFNVSISEYFIDAKSVGVGSIINGYALPNVESGTLKFKFNPLTLLQSDEPSVDVASVQRGAPHFEPLPELLLSSVPEVATTLHDGFTTTIRDTFTTTATLPTLSNNPTRPSTTHNSTLPSTTHKPTLPTSIFLKPIRKPNNGTTSLIPIFPLKPTIKNQTAVHSPNPVEQYIIDQQEQTLSSLTIIMIMILCTFSALLFVLVCKFVVALVCISI</sequence>
<dbReference type="InterPro" id="IPR002018">
    <property type="entry name" value="CarbesteraseB"/>
</dbReference>
<keyword evidence="2" id="KW-0472">Membrane</keyword>
<feature type="region of interest" description="Disordered" evidence="1">
    <location>
        <begin position="581"/>
        <end position="606"/>
    </location>
</feature>
<dbReference type="Pfam" id="PF00135">
    <property type="entry name" value="COesterase"/>
    <property type="match status" value="1"/>
</dbReference>
<dbReference type="InterPro" id="IPR050309">
    <property type="entry name" value="Type-B_Carboxylest/Lipase"/>
</dbReference>
<evidence type="ECO:0000256" key="1">
    <source>
        <dbReference type="SAM" id="MobiDB-lite"/>
    </source>
</evidence>